<organism evidence="2 4">
    <name type="scientific">Rotaria magnacalcarata</name>
    <dbReference type="NCBI Taxonomy" id="392030"/>
    <lineage>
        <taxon>Eukaryota</taxon>
        <taxon>Metazoa</taxon>
        <taxon>Spiralia</taxon>
        <taxon>Gnathifera</taxon>
        <taxon>Rotifera</taxon>
        <taxon>Eurotatoria</taxon>
        <taxon>Bdelloidea</taxon>
        <taxon>Philodinida</taxon>
        <taxon>Philodinidae</taxon>
        <taxon>Rotaria</taxon>
    </lineage>
</organism>
<feature type="domain" description="EF-hand" evidence="1">
    <location>
        <begin position="134"/>
        <end position="169"/>
    </location>
</feature>
<accession>A0A816FL70</accession>
<dbReference type="Pfam" id="PF13499">
    <property type="entry name" value="EF-hand_7"/>
    <property type="match status" value="1"/>
</dbReference>
<sequence length="183" mass="21607">MAMELNSMENLTDLPIYENVIKRYGKYTKKVNGELVKVVYDWFERECGSKYKLALTKQQYDQVKSIVSPQDAHGEALPFDQFCDILIPVITGGEIDQHDNHSIWLTFRSFAKNNNHYIQADELETLIHVIGKIISREQIRHFIEKVDWDQDGKLDYNEFYQFIIRGYARELLMMNVTKEINYS</sequence>
<dbReference type="EMBL" id="CAJNOW010018115">
    <property type="protein sequence ID" value="CAF1662948.1"/>
    <property type="molecule type" value="Genomic_DNA"/>
</dbReference>
<evidence type="ECO:0000313" key="3">
    <source>
        <dbReference type="EMBL" id="CAF5057703.1"/>
    </source>
</evidence>
<dbReference type="InterPro" id="IPR002048">
    <property type="entry name" value="EF_hand_dom"/>
</dbReference>
<evidence type="ECO:0000313" key="2">
    <source>
        <dbReference type="EMBL" id="CAF1662948.1"/>
    </source>
</evidence>
<gene>
    <name evidence="3" type="ORF">GIL414_LOCUS60328</name>
    <name evidence="2" type="ORF">KQP761_LOCUS32486</name>
</gene>
<evidence type="ECO:0000313" key="4">
    <source>
        <dbReference type="Proteomes" id="UP000663834"/>
    </source>
</evidence>
<dbReference type="AlphaFoldDB" id="A0A816FL70"/>
<proteinExistence type="predicted"/>
<protein>
    <recommendedName>
        <fullName evidence="1">EF-hand domain-containing protein</fullName>
    </recommendedName>
</protein>
<comment type="caution">
    <text evidence="2">The sequence shown here is derived from an EMBL/GenBank/DDBJ whole genome shotgun (WGS) entry which is preliminary data.</text>
</comment>
<dbReference type="CDD" id="cd00051">
    <property type="entry name" value="EFh"/>
    <property type="match status" value="1"/>
</dbReference>
<dbReference type="Proteomes" id="UP000681720">
    <property type="component" value="Unassembled WGS sequence"/>
</dbReference>
<dbReference type="Gene3D" id="1.10.238.10">
    <property type="entry name" value="EF-hand"/>
    <property type="match status" value="1"/>
</dbReference>
<name>A0A816FL70_9BILA</name>
<dbReference type="OrthoDB" id="26525at2759"/>
<dbReference type="Proteomes" id="UP000663834">
    <property type="component" value="Unassembled WGS sequence"/>
</dbReference>
<dbReference type="PROSITE" id="PS50222">
    <property type="entry name" value="EF_HAND_2"/>
    <property type="match status" value="1"/>
</dbReference>
<dbReference type="SUPFAM" id="SSF47473">
    <property type="entry name" value="EF-hand"/>
    <property type="match status" value="1"/>
</dbReference>
<evidence type="ECO:0000259" key="1">
    <source>
        <dbReference type="PROSITE" id="PS50222"/>
    </source>
</evidence>
<dbReference type="EMBL" id="CAJOBJ010232376">
    <property type="protein sequence ID" value="CAF5057703.1"/>
    <property type="molecule type" value="Genomic_DNA"/>
</dbReference>
<dbReference type="InterPro" id="IPR011992">
    <property type="entry name" value="EF-hand-dom_pair"/>
</dbReference>
<dbReference type="GO" id="GO:0005509">
    <property type="term" value="F:calcium ion binding"/>
    <property type="evidence" value="ECO:0007669"/>
    <property type="project" value="InterPro"/>
</dbReference>
<reference evidence="2" key="1">
    <citation type="submission" date="2021-02" db="EMBL/GenBank/DDBJ databases">
        <authorList>
            <person name="Nowell W R."/>
        </authorList>
    </citation>
    <scope>NUCLEOTIDE SEQUENCE</scope>
</reference>